<feature type="non-terminal residue" evidence="3">
    <location>
        <position position="121"/>
    </location>
</feature>
<gene>
    <name evidence="3" type="ORF">EVG20_g11069</name>
</gene>
<dbReference type="EMBL" id="SEOQ01001559">
    <property type="protein sequence ID" value="TFY51289.1"/>
    <property type="molecule type" value="Genomic_DNA"/>
</dbReference>
<dbReference type="STRING" id="205917.A0A4Y9XRY4"/>
<keyword evidence="4" id="KW-1185">Reference proteome</keyword>
<feature type="domain" description="6-phosphogluconate dehydrogenase NADP-binding" evidence="2">
    <location>
        <begin position="30"/>
        <end position="115"/>
    </location>
</feature>
<feature type="compositionally biased region" description="Polar residues" evidence="1">
    <location>
        <begin position="1"/>
        <end position="17"/>
    </location>
</feature>
<name>A0A4Y9XRY4_9AGAM</name>
<evidence type="ECO:0000313" key="4">
    <source>
        <dbReference type="Proteomes" id="UP000298327"/>
    </source>
</evidence>
<organism evidence="3 4">
    <name type="scientific">Dentipellis fragilis</name>
    <dbReference type="NCBI Taxonomy" id="205917"/>
    <lineage>
        <taxon>Eukaryota</taxon>
        <taxon>Fungi</taxon>
        <taxon>Dikarya</taxon>
        <taxon>Basidiomycota</taxon>
        <taxon>Agaricomycotina</taxon>
        <taxon>Agaricomycetes</taxon>
        <taxon>Russulales</taxon>
        <taxon>Hericiaceae</taxon>
        <taxon>Dentipellis</taxon>
    </lineage>
</organism>
<evidence type="ECO:0000259" key="2">
    <source>
        <dbReference type="Pfam" id="PF03446"/>
    </source>
</evidence>
<sequence length="121" mass="12762">MANTSAHPMPQLSQNDIPFSRPGTPGAHLQIGWVGLGGMGRPMARNLANFHGSQHPGSPPVLVWNRTTAKAESLVKEVGESKARVAQTLSEIAIQCDVVICSLGSDDAVKSVYGQFVAALQ</sequence>
<protein>
    <recommendedName>
        <fullName evidence="2">6-phosphogluconate dehydrogenase NADP-binding domain-containing protein</fullName>
    </recommendedName>
</protein>
<dbReference type="AlphaFoldDB" id="A0A4Y9XRY4"/>
<reference evidence="3 4" key="1">
    <citation type="submission" date="2019-02" db="EMBL/GenBank/DDBJ databases">
        <title>Genome sequencing of the rare red list fungi Dentipellis fragilis.</title>
        <authorList>
            <person name="Buettner E."/>
            <person name="Kellner H."/>
        </authorList>
    </citation>
    <scope>NUCLEOTIDE SEQUENCE [LARGE SCALE GENOMIC DNA]</scope>
    <source>
        <strain evidence="3 4">DSM 105465</strain>
    </source>
</reference>
<proteinExistence type="predicted"/>
<dbReference type="Gene3D" id="3.40.50.720">
    <property type="entry name" value="NAD(P)-binding Rossmann-like Domain"/>
    <property type="match status" value="1"/>
</dbReference>
<dbReference type="SUPFAM" id="SSF51735">
    <property type="entry name" value="NAD(P)-binding Rossmann-fold domains"/>
    <property type="match status" value="1"/>
</dbReference>
<dbReference type="InterPro" id="IPR036291">
    <property type="entry name" value="NAD(P)-bd_dom_sf"/>
</dbReference>
<comment type="caution">
    <text evidence="3">The sequence shown here is derived from an EMBL/GenBank/DDBJ whole genome shotgun (WGS) entry which is preliminary data.</text>
</comment>
<dbReference type="InterPro" id="IPR051265">
    <property type="entry name" value="HIBADH-related_NP60_sf"/>
</dbReference>
<accession>A0A4Y9XRY4</accession>
<feature type="region of interest" description="Disordered" evidence="1">
    <location>
        <begin position="1"/>
        <end position="24"/>
    </location>
</feature>
<dbReference type="Pfam" id="PF03446">
    <property type="entry name" value="NAD_binding_2"/>
    <property type="match status" value="1"/>
</dbReference>
<dbReference type="InterPro" id="IPR006115">
    <property type="entry name" value="6PGDH_NADP-bd"/>
</dbReference>
<dbReference type="PANTHER" id="PTHR43580:SF8">
    <property type="entry name" value="6-PHOSPHOGLUCONATE DEHYDROGENASE NADP-BINDING DOMAIN-CONTAINING PROTEIN-RELATED"/>
    <property type="match status" value="1"/>
</dbReference>
<dbReference type="PANTHER" id="PTHR43580">
    <property type="entry name" value="OXIDOREDUCTASE GLYR1-RELATED"/>
    <property type="match status" value="1"/>
</dbReference>
<dbReference type="OrthoDB" id="435038at2759"/>
<evidence type="ECO:0000256" key="1">
    <source>
        <dbReference type="SAM" id="MobiDB-lite"/>
    </source>
</evidence>
<evidence type="ECO:0000313" key="3">
    <source>
        <dbReference type="EMBL" id="TFY51289.1"/>
    </source>
</evidence>
<dbReference type="Proteomes" id="UP000298327">
    <property type="component" value="Unassembled WGS sequence"/>
</dbReference>
<dbReference type="GO" id="GO:0050661">
    <property type="term" value="F:NADP binding"/>
    <property type="evidence" value="ECO:0007669"/>
    <property type="project" value="InterPro"/>
</dbReference>